<gene>
    <name evidence="1" type="primary">46</name>
    <name evidence="1" type="ORF">SEA_AXEJC_46</name>
</gene>
<dbReference type="KEGG" id="vg:80026037"/>
<protein>
    <submittedName>
        <fullName evidence="1">Uncharacterized protein</fullName>
    </submittedName>
</protein>
<keyword evidence="2" id="KW-1185">Reference proteome</keyword>
<sequence length="64" mass="6961">MTYFENPGVPTPEERGTYCPHGALIAGLISDNVFTVADPWPCDRSGCTRAKFERVMAAAEEAGR</sequence>
<organism evidence="1 2">
    <name type="scientific">Streptomyces phage AxeJC</name>
    <dbReference type="NCBI Taxonomy" id="2926084"/>
    <lineage>
        <taxon>Viruses</taxon>
        <taxon>Duplodnaviria</taxon>
        <taxon>Heunggongvirae</taxon>
        <taxon>Uroviricota</taxon>
        <taxon>Caudoviricetes</taxon>
        <taxon>Ignaciovirus</taxon>
        <taxon>Ignaciovirus axejc</taxon>
    </lineage>
</organism>
<name>A0A9E7E5C3_9CAUD</name>
<evidence type="ECO:0000313" key="1">
    <source>
        <dbReference type="EMBL" id="URC17968.1"/>
    </source>
</evidence>
<dbReference type="Proteomes" id="UP001056546">
    <property type="component" value="Segment"/>
</dbReference>
<reference evidence="1" key="1">
    <citation type="submission" date="2022-04" db="EMBL/GenBank/DDBJ databases">
        <authorList>
            <person name="Acosta J.L."/>
            <person name="Gallegos M.G."/>
            <person name="Jefferson N.D."/>
            <person name="Pascarella G.P."/>
            <person name="Nath S."/>
            <person name="Sulaiman A."/>
            <person name="Layton S.R."/>
            <person name="Maneekul J."/>
            <person name="Kim T."/>
            <person name="Kwon T."/>
            <person name="Hughes L.E."/>
            <person name="Garlena R.A."/>
            <person name="Russell D.A."/>
            <person name="Jacobs-Sera D."/>
            <person name="Hatfull G.F."/>
        </authorList>
    </citation>
    <scope>NUCLEOTIDE SEQUENCE</scope>
</reference>
<proteinExistence type="predicted"/>
<dbReference type="RefSeq" id="YP_010756282.1">
    <property type="nucleotide sequence ID" value="NC_073485.1"/>
</dbReference>
<dbReference type="GeneID" id="80026037"/>
<accession>A0A9E7E5C3</accession>
<dbReference type="EMBL" id="ON392164">
    <property type="protein sequence ID" value="URC17968.1"/>
    <property type="molecule type" value="Genomic_DNA"/>
</dbReference>
<evidence type="ECO:0000313" key="2">
    <source>
        <dbReference type="Proteomes" id="UP001056546"/>
    </source>
</evidence>